<reference evidence="3 4" key="1">
    <citation type="journal article" date="2020" name="Arch. Microbiol.">
        <title>The genome sequence of the giant phototrophic gammaproteobacterium Thiospirillum jenense gives insight into its physiological properties and phylogenetic relationships.</title>
        <authorList>
            <person name="Imhoff J.F."/>
            <person name="Meyer T.E."/>
            <person name="Kyndt J.A."/>
        </authorList>
    </citation>
    <scope>NUCLEOTIDE SEQUENCE [LARGE SCALE GENOMIC DNA]</scope>
    <source>
        <strain evidence="3 4">DSM 216</strain>
    </source>
</reference>
<dbReference type="EMBL" id="JABVCQ010000023">
    <property type="protein sequence ID" value="MBB1126669.1"/>
    <property type="molecule type" value="Genomic_DNA"/>
</dbReference>
<evidence type="ECO:0000259" key="2">
    <source>
        <dbReference type="PROSITE" id="PS50110"/>
    </source>
</evidence>
<dbReference type="RefSeq" id="WP_182584296.1">
    <property type="nucleotide sequence ID" value="NZ_JABVCQ010000023.1"/>
</dbReference>
<accession>A0A839HJ50</accession>
<dbReference type="PANTHER" id="PTHR43228:SF1">
    <property type="entry name" value="TWO-COMPONENT RESPONSE REGULATOR ARR22"/>
    <property type="match status" value="1"/>
</dbReference>
<dbReference type="Proteomes" id="UP000548632">
    <property type="component" value="Unassembled WGS sequence"/>
</dbReference>
<evidence type="ECO:0000313" key="3">
    <source>
        <dbReference type="EMBL" id="MBB1126669.1"/>
    </source>
</evidence>
<dbReference type="Pfam" id="PF00072">
    <property type="entry name" value="Response_reg"/>
    <property type="match status" value="1"/>
</dbReference>
<dbReference type="Gene3D" id="3.40.50.2300">
    <property type="match status" value="1"/>
</dbReference>
<protein>
    <submittedName>
        <fullName evidence="3">Response regulator</fullName>
    </submittedName>
</protein>
<dbReference type="SUPFAM" id="SSF52172">
    <property type="entry name" value="CheY-like"/>
    <property type="match status" value="1"/>
</dbReference>
<dbReference type="InterPro" id="IPR011006">
    <property type="entry name" value="CheY-like_superfamily"/>
</dbReference>
<dbReference type="GO" id="GO:0000160">
    <property type="term" value="P:phosphorelay signal transduction system"/>
    <property type="evidence" value="ECO:0007669"/>
    <property type="project" value="InterPro"/>
</dbReference>
<evidence type="ECO:0000313" key="4">
    <source>
        <dbReference type="Proteomes" id="UP000548632"/>
    </source>
</evidence>
<evidence type="ECO:0000256" key="1">
    <source>
        <dbReference type="PROSITE-ProRule" id="PRU00169"/>
    </source>
</evidence>
<dbReference type="PANTHER" id="PTHR43228">
    <property type="entry name" value="TWO-COMPONENT RESPONSE REGULATOR"/>
    <property type="match status" value="1"/>
</dbReference>
<dbReference type="InterPro" id="IPR001789">
    <property type="entry name" value="Sig_transdc_resp-reg_receiver"/>
</dbReference>
<organism evidence="3 4">
    <name type="scientific">Thiospirillum jenense</name>
    <dbReference type="NCBI Taxonomy" id="1653858"/>
    <lineage>
        <taxon>Bacteria</taxon>
        <taxon>Pseudomonadati</taxon>
        <taxon>Pseudomonadota</taxon>
        <taxon>Gammaproteobacteria</taxon>
        <taxon>Chromatiales</taxon>
        <taxon>Chromatiaceae</taxon>
        <taxon>Thiospirillum</taxon>
    </lineage>
</organism>
<proteinExistence type="predicted"/>
<gene>
    <name evidence="3" type="ORF">HUK38_10575</name>
</gene>
<dbReference type="InterPro" id="IPR052048">
    <property type="entry name" value="ST_Response_Regulator"/>
</dbReference>
<dbReference type="PROSITE" id="PS50110">
    <property type="entry name" value="RESPONSE_REGULATORY"/>
    <property type="match status" value="1"/>
</dbReference>
<feature type="modified residue" description="4-aspartylphosphate" evidence="1">
    <location>
        <position position="144"/>
    </location>
</feature>
<sequence length="229" mass="25129">MVPTLLAPVVPSEIIADEPLPYNIYLANKTLLAHRNEKLSAPDRLEILRQQGWRIIDDVIPENALPLQDAAQQLEFQPAVLMTPLPPQPLADSTALIADDMRLTRRSLERLLRLEGVGNVIGADSGADAVTLFFQQHIHLVFLDIDMPGVDGIDALRQIKRWSPNTFVCLVTGVATVANLKLAQSYGLDTCLAKPINTYSLKKALALYTGIKQPSNTIPTVALGRPQIQ</sequence>
<keyword evidence="1" id="KW-0597">Phosphoprotein</keyword>
<dbReference type="AlphaFoldDB" id="A0A839HJ50"/>
<comment type="caution">
    <text evidence="3">The sequence shown here is derived from an EMBL/GenBank/DDBJ whole genome shotgun (WGS) entry which is preliminary data.</text>
</comment>
<name>A0A839HJ50_9GAMM</name>
<keyword evidence="4" id="KW-1185">Reference proteome</keyword>
<feature type="domain" description="Response regulatory" evidence="2">
    <location>
        <begin position="94"/>
        <end position="209"/>
    </location>
</feature>
<dbReference type="CDD" id="cd17546">
    <property type="entry name" value="REC_hyHK_CKI1_RcsC-like"/>
    <property type="match status" value="1"/>
</dbReference>
<dbReference type="SMART" id="SM00448">
    <property type="entry name" value="REC"/>
    <property type="match status" value="1"/>
</dbReference>